<evidence type="ECO:0000313" key="2">
    <source>
        <dbReference type="Proteomes" id="UP000824533"/>
    </source>
</evidence>
<organism evidence="1 2">
    <name type="scientific">Dendrolimus kikuchii</name>
    <dbReference type="NCBI Taxonomy" id="765133"/>
    <lineage>
        <taxon>Eukaryota</taxon>
        <taxon>Metazoa</taxon>
        <taxon>Ecdysozoa</taxon>
        <taxon>Arthropoda</taxon>
        <taxon>Hexapoda</taxon>
        <taxon>Insecta</taxon>
        <taxon>Pterygota</taxon>
        <taxon>Neoptera</taxon>
        <taxon>Endopterygota</taxon>
        <taxon>Lepidoptera</taxon>
        <taxon>Glossata</taxon>
        <taxon>Ditrysia</taxon>
        <taxon>Bombycoidea</taxon>
        <taxon>Lasiocampidae</taxon>
        <taxon>Dendrolimus</taxon>
    </lineage>
</organism>
<keyword evidence="2" id="KW-1185">Reference proteome</keyword>
<accession>A0ACC1DF07</accession>
<reference evidence="1 2" key="1">
    <citation type="journal article" date="2021" name="Front. Genet.">
        <title>Chromosome-Level Genome Assembly Reveals Significant Gene Expansion in the Toll and IMD Signaling Pathways of Dendrolimus kikuchii.</title>
        <authorList>
            <person name="Zhou J."/>
            <person name="Wu P."/>
            <person name="Xiong Z."/>
            <person name="Liu N."/>
            <person name="Zhao N."/>
            <person name="Ji M."/>
            <person name="Qiu Y."/>
            <person name="Yang B."/>
        </authorList>
    </citation>
    <scope>NUCLEOTIDE SEQUENCE [LARGE SCALE GENOMIC DNA]</scope>
    <source>
        <strain evidence="1">Ann1</strain>
    </source>
</reference>
<comment type="caution">
    <text evidence="1">The sequence shown here is derived from an EMBL/GenBank/DDBJ whole genome shotgun (WGS) entry which is preliminary data.</text>
</comment>
<protein>
    <submittedName>
        <fullName evidence="1">Uncharacterized protein</fullName>
    </submittedName>
</protein>
<gene>
    <name evidence="1" type="ORF">K1T71_001912</name>
</gene>
<evidence type="ECO:0000313" key="1">
    <source>
        <dbReference type="EMBL" id="KAJ0182543.1"/>
    </source>
</evidence>
<name>A0ACC1DF07_9NEOP</name>
<proteinExistence type="predicted"/>
<dbReference type="EMBL" id="CM034389">
    <property type="protein sequence ID" value="KAJ0182543.1"/>
    <property type="molecule type" value="Genomic_DNA"/>
</dbReference>
<sequence length="96" mass="10400">MTQGNSIGEALVLHPPIMKYGKPDKTSRFSGIEVDEEVDAGSPSTGNENSPAETNQLPNENSSAETSELPMLRHSTRARQAPRYLQDYEVGGVNVV</sequence>
<dbReference type="Proteomes" id="UP000824533">
    <property type="component" value="Linkage Group LG03"/>
</dbReference>